<accession>A0A813KGQ6</accession>
<sequence>MAPRAVGTCGPRAHAPVNESIGTGCFWSRPAVGGICCGKEGLLVPAETASWTLGPGAVDSRDFLVADRRLTAVLDYLLEAQQYVCASSGRGAAALGFAWAESLRLAACAQRFRGCGATDDFWTECSRADAQKKELEQLSPDAASCDAAGAANAVSGVVVSGCPAPPDVSACDDWPGAVAFASAFLIRLGSVLERDATRCGSSQDQPLLYPANRSPGDVCQPGLLPLPRPANISVGGERLAAAERPPRDAWRDITGHIPPGYPLSVGEALYLLSKQGPELGSGWIVNLGAADGACEAGAHFDPANCLLLGRQWPPYSGLLVEGDSERFAALEARVAAISEKEEQEEESSASSRPQRRLVRTYVTPATVVEVVASALPTSEPDLLKAWPSRKPRSWHVSDLRLLTEQAPSTSAFSSYLAIMNLQPAVVASASSQLASAMSFGSVAGSRSAWTFPALPLLSLVLPVRDPMPLALTSIAAVPGTAGVISGPMRLAMPLPGVAGSAQLPVSQRGSAYPAQSPSLIATATTAGAPSAFEHECQRRRQRFPELSSPRHHFRAVEPLSLAKVSPSLSSGSPTPLSTGFFAASSGSVARSAVTSAPGQRPGPAQNGSSSPFHFQWPGPGPGLPLANVTAGPRPCQSSSPPSSKVYAAPAVGASGLPTFYRLEPATASTASAAAAASTASPSPPSSAAAQVATPSPGAGAVGEADIAEESANVVLPASGTAPFPSSPRHATREPLAAIPGVSSTLSTQMAASATAVPSGGAPTPAADPIPSGQNPGAALSRGPRGLPIRFRAGQGQDDASLSPERTQTVAAAEAQSPAVPLTATSSGSDCAPPPPEPTPSLEKPRSPCLTSPRYKAAQAALERGLQQAWNRQGVRHKQGEHYLRISALSRETWDVDTKSPFVFKRGVEADPKSGTKPILLASSNLFSPLADSFSQKLSVRGNDSSGLSAAARAAALCGSLRRDSGATQATGSPSTPRTSVGSTRTPRTSLTSLRGEPSPRSQTFRRESGSSLGVRAADSPSRGAASPRRSGASRCEADSGGPSLGSIGGRSSTEGRSSTGGRSSRGSVGRRESNPGGLACRPGSVSPRDLVPQSRSPLRSEIRQLKPKSTADALGMSKRSLDHVIRSLPGASRGDGKDEGGRLWWSSSVISSSASLVQPGCDSAEGDSGGPGFGSLQPSSQESSRDVLSQENDARMVPQRRSRELSPSLTRTNGTQTVRNKRPV</sequence>
<feature type="compositionally biased region" description="Polar residues" evidence="1">
    <location>
        <begin position="965"/>
        <end position="981"/>
    </location>
</feature>
<dbReference type="Proteomes" id="UP000626109">
    <property type="component" value="Unassembled WGS sequence"/>
</dbReference>
<feature type="region of interest" description="Disordered" evidence="1">
    <location>
        <begin position="530"/>
        <end position="549"/>
    </location>
</feature>
<reference evidence="2" key="1">
    <citation type="submission" date="2021-02" db="EMBL/GenBank/DDBJ databases">
        <authorList>
            <person name="Dougan E. K."/>
            <person name="Rhodes N."/>
            <person name="Thang M."/>
            <person name="Chan C."/>
        </authorList>
    </citation>
    <scope>NUCLEOTIDE SEQUENCE</scope>
</reference>
<feature type="compositionally biased region" description="Polar residues" evidence="1">
    <location>
        <begin position="797"/>
        <end position="809"/>
    </location>
</feature>
<feature type="region of interest" description="Disordered" evidence="1">
    <location>
        <begin position="962"/>
        <end position="1120"/>
    </location>
</feature>
<feature type="region of interest" description="Disordered" evidence="1">
    <location>
        <begin position="749"/>
        <end position="849"/>
    </location>
</feature>
<organism evidence="2 3">
    <name type="scientific">Polarella glacialis</name>
    <name type="common">Dinoflagellate</name>
    <dbReference type="NCBI Taxonomy" id="89957"/>
    <lineage>
        <taxon>Eukaryota</taxon>
        <taxon>Sar</taxon>
        <taxon>Alveolata</taxon>
        <taxon>Dinophyceae</taxon>
        <taxon>Suessiales</taxon>
        <taxon>Suessiaceae</taxon>
        <taxon>Polarella</taxon>
    </lineage>
</organism>
<gene>
    <name evidence="2" type="ORF">PGLA2088_LOCUS34190</name>
</gene>
<comment type="caution">
    <text evidence="2">The sequence shown here is derived from an EMBL/GenBank/DDBJ whole genome shotgun (WGS) entry which is preliminary data.</text>
</comment>
<protein>
    <submittedName>
        <fullName evidence="2">Uncharacterized protein</fullName>
    </submittedName>
</protein>
<feature type="compositionally biased region" description="Low complexity" evidence="1">
    <location>
        <begin position="1015"/>
        <end position="1034"/>
    </location>
</feature>
<feature type="compositionally biased region" description="Polar residues" evidence="1">
    <location>
        <begin position="1176"/>
        <end position="1191"/>
    </location>
</feature>
<feature type="region of interest" description="Disordered" evidence="1">
    <location>
        <begin position="676"/>
        <end position="701"/>
    </location>
</feature>
<feature type="compositionally biased region" description="Polar residues" evidence="1">
    <location>
        <begin position="1205"/>
        <end position="1218"/>
    </location>
</feature>
<feature type="compositionally biased region" description="Low complexity" evidence="1">
    <location>
        <begin position="676"/>
        <end position="696"/>
    </location>
</feature>
<dbReference type="EMBL" id="CAJNNW010031215">
    <property type="protein sequence ID" value="CAE8706466.1"/>
    <property type="molecule type" value="Genomic_DNA"/>
</dbReference>
<feature type="region of interest" description="Disordered" evidence="1">
    <location>
        <begin position="592"/>
        <end position="646"/>
    </location>
</feature>
<evidence type="ECO:0000313" key="3">
    <source>
        <dbReference type="Proteomes" id="UP000626109"/>
    </source>
</evidence>
<evidence type="ECO:0000313" key="2">
    <source>
        <dbReference type="EMBL" id="CAE8706466.1"/>
    </source>
</evidence>
<evidence type="ECO:0000256" key="1">
    <source>
        <dbReference type="SAM" id="MobiDB-lite"/>
    </source>
</evidence>
<proteinExistence type="predicted"/>
<feature type="region of interest" description="Disordered" evidence="1">
    <location>
        <begin position="1156"/>
        <end position="1224"/>
    </location>
</feature>
<feature type="compositionally biased region" description="Low complexity" evidence="1">
    <location>
        <begin position="1049"/>
        <end position="1067"/>
    </location>
</feature>
<feature type="compositionally biased region" description="Low complexity" evidence="1">
    <location>
        <begin position="982"/>
        <end position="994"/>
    </location>
</feature>
<dbReference type="AlphaFoldDB" id="A0A813KGQ6"/>
<name>A0A813KGQ6_POLGL</name>